<dbReference type="PANTHER" id="PTHR46580">
    <property type="entry name" value="SENSOR KINASE-RELATED"/>
    <property type="match status" value="1"/>
</dbReference>
<evidence type="ECO:0000313" key="5">
    <source>
        <dbReference type="Proteomes" id="UP000036458"/>
    </source>
</evidence>
<dbReference type="Pfam" id="PF13385">
    <property type="entry name" value="Laminin_G_3"/>
    <property type="match status" value="1"/>
</dbReference>
<dbReference type="STRING" id="1379910.TH63_05650"/>
<dbReference type="AlphaFoldDB" id="A0A0H4W493"/>
<evidence type="ECO:0000259" key="3">
    <source>
        <dbReference type="SMART" id="SM00560"/>
    </source>
</evidence>
<dbReference type="SUPFAM" id="SSF49899">
    <property type="entry name" value="Concanavalin A-like lectins/glucanases"/>
    <property type="match status" value="1"/>
</dbReference>
<keyword evidence="2" id="KW-1015">Disulfide bond</keyword>
<reference evidence="4 5" key="1">
    <citation type="submission" date="2015-01" db="EMBL/GenBank/DDBJ databases">
        <title>Rufibacter sp./DG31D/ whole genome sequencing.</title>
        <authorList>
            <person name="Kim M.K."/>
            <person name="Srinivasan S."/>
            <person name="Lee J.-J."/>
        </authorList>
    </citation>
    <scope>NUCLEOTIDE SEQUENCE [LARGE SCALE GENOMIC DNA]</scope>
    <source>
        <strain evidence="4 5">DG31D</strain>
    </source>
</reference>
<dbReference type="NCBIfam" id="TIGR04183">
    <property type="entry name" value="Por_Secre_tail"/>
    <property type="match status" value="1"/>
</dbReference>
<gene>
    <name evidence="4" type="ORF">TH63_05650</name>
</gene>
<dbReference type="GO" id="GO:0005975">
    <property type="term" value="P:carbohydrate metabolic process"/>
    <property type="evidence" value="ECO:0007669"/>
    <property type="project" value="UniProtKB-ARBA"/>
</dbReference>
<dbReference type="InterPro" id="IPR013517">
    <property type="entry name" value="FG-GAP"/>
</dbReference>
<dbReference type="GO" id="GO:0004553">
    <property type="term" value="F:hydrolase activity, hydrolyzing O-glycosyl compounds"/>
    <property type="evidence" value="ECO:0007669"/>
    <property type="project" value="UniProtKB-ARBA"/>
</dbReference>
<dbReference type="SMART" id="SM00560">
    <property type="entry name" value="LamGL"/>
    <property type="match status" value="1"/>
</dbReference>
<dbReference type="PANTHER" id="PTHR46580:SF4">
    <property type="entry name" value="ATP_GTP-BINDING PROTEIN"/>
    <property type="match status" value="1"/>
</dbReference>
<protein>
    <recommendedName>
        <fullName evidence="3">LamG-like jellyroll fold domain-containing protein</fullName>
    </recommendedName>
</protein>
<dbReference type="InterPro" id="IPR013783">
    <property type="entry name" value="Ig-like_fold"/>
</dbReference>
<name>A0A0H4W493_9BACT</name>
<dbReference type="KEGG" id="ruf:TH63_05650"/>
<dbReference type="InterPro" id="IPR006558">
    <property type="entry name" value="LamG-like"/>
</dbReference>
<sequence>MLAGILQQTHGQLVPARQDYSLQFNNQFLLAPVNDQLKLGDAFTMSCWVNPSARVPYAIIMGKPAPNRGQDPYMSYTIGWSQSGARLEFVLTTGAAGSYRAVTAPTDAPLNAWTHVAATLQNGTMRLFINGQELGSSASAGNPPVNQVPFAIGGGLDGGNYCCGMMGNLMQASVWSKALTASEISALAQTTPAASAAGLISFWKMAEGSGQTVADLSTNNITLQLGTSALADPQDPTWTSNFIFNQGPFFTLHQNQLAIPYGLNEIFPYQKSAAQGPAFVGISIQWPPSPPPGASRPIEYLAVENNQVKVKTTEMLPGAPQIVHARHSAQGDFNRDGLNDFILIGHGTDVLPFPGEQSRIFMQQPDGTLRDETATRLPAANDFTHHVTVGDIDKDGDLDIYFANIGGGTNGPRFLINNGVGVFTVQTNTLPAEVVNRSKVFTSSILVDFDKDQDLDLYLGADERAGENLILFNNGQGKFEITAKSRLNKLPDNTWIGVGVAVADFDNDGDLDLISNNTRGNPFYQGAFLQLLLNDGTGGFTDHSTLLPAVYSQNTTSQEWVVWVDTVDINKDGWMDLITKGNNVPSKLFLNHGGSFQDMTHLLPAGFAAGAGFRAGDFDLDGDTDLVAINGMTGYVLENVKPFKNSIARITANGKTSYCAGATVSTALSTFSVPGYTFQWLKNDQPISGANNATYTATEPGVYKVISKNGEYPAATSVPVTIQLSSGGPATITQNGNKLMASEGLSFKWYLNGQELAFTTREITPAASGNYMVEVSQASGCAISGSFAFSLVSGVEEFASGQLRLYPNPTANGEVFLSYGEKANFRNAVVQVLNLQGQVLQEGTIKQKTSKIVLPKAAGMYLVKVTLGDRAFVTRVVKN</sequence>
<dbReference type="SUPFAM" id="SSF69318">
    <property type="entry name" value="Integrin alpha N-terminal domain"/>
    <property type="match status" value="1"/>
</dbReference>
<dbReference type="PATRIC" id="fig|1379910.4.peg.1232"/>
<organism evidence="4 5">
    <name type="scientific">Rufibacter radiotolerans</name>
    <dbReference type="NCBI Taxonomy" id="1379910"/>
    <lineage>
        <taxon>Bacteria</taxon>
        <taxon>Pseudomonadati</taxon>
        <taxon>Bacteroidota</taxon>
        <taxon>Cytophagia</taxon>
        <taxon>Cytophagales</taxon>
        <taxon>Hymenobacteraceae</taxon>
        <taxon>Rufibacter</taxon>
    </lineage>
</organism>
<evidence type="ECO:0000313" key="4">
    <source>
        <dbReference type="EMBL" id="AKQ45236.1"/>
    </source>
</evidence>
<dbReference type="Pfam" id="PF13517">
    <property type="entry name" value="FG-GAP_3"/>
    <property type="match status" value="2"/>
</dbReference>
<dbReference type="Gene3D" id="2.60.120.200">
    <property type="match status" value="1"/>
</dbReference>
<feature type="domain" description="LamG-like jellyroll fold" evidence="3">
    <location>
        <begin position="41"/>
        <end position="182"/>
    </location>
</feature>
<evidence type="ECO:0000256" key="2">
    <source>
        <dbReference type="ARBA" id="ARBA00023157"/>
    </source>
</evidence>
<proteinExistence type="predicted"/>
<keyword evidence="5" id="KW-1185">Reference proteome</keyword>
<evidence type="ECO:0000256" key="1">
    <source>
        <dbReference type="ARBA" id="ARBA00022729"/>
    </source>
</evidence>
<dbReference type="Pfam" id="PF18962">
    <property type="entry name" value="Por_Secre_tail"/>
    <property type="match status" value="1"/>
</dbReference>
<dbReference type="Gene3D" id="2.60.40.10">
    <property type="entry name" value="Immunoglobulins"/>
    <property type="match status" value="1"/>
</dbReference>
<dbReference type="EMBL" id="CP010777">
    <property type="protein sequence ID" value="AKQ45236.1"/>
    <property type="molecule type" value="Genomic_DNA"/>
</dbReference>
<dbReference type="InterPro" id="IPR013320">
    <property type="entry name" value="ConA-like_dom_sf"/>
</dbReference>
<dbReference type="InterPro" id="IPR026444">
    <property type="entry name" value="Secre_tail"/>
</dbReference>
<dbReference type="Gene3D" id="2.130.10.130">
    <property type="entry name" value="Integrin alpha, N-terminal"/>
    <property type="match status" value="2"/>
</dbReference>
<accession>A0A0H4W493</accession>
<dbReference type="InterPro" id="IPR028994">
    <property type="entry name" value="Integrin_alpha_N"/>
</dbReference>
<dbReference type="Proteomes" id="UP000036458">
    <property type="component" value="Chromosome"/>
</dbReference>
<keyword evidence="1" id="KW-0732">Signal</keyword>